<dbReference type="AlphaFoldDB" id="A0A3Q8CGJ3"/>
<protein>
    <submittedName>
        <fullName evidence="1">Uncharacterized protein</fullName>
    </submittedName>
</protein>
<gene>
    <name evidence="1" type="ORF">BSQ50_05715</name>
</gene>
<dbReference type="Proteomes" id="UP000324497">
    <property type="component" value="Chromosome"/>
</dbReference>
<accession>A0A3Q8CGJ3</accession>
<name>A0A3Q8CGJ3_9LACO</name>
<dbReference type="RefSeq" id="WP_057886068.1">
    <property type="nucleotide sequence ID" value="NZ_CP018180.1"/>
</dbReference>
<evidence type="ECO:0000313" key="1">
    <source>
        <dbReference type="EMBL" id="AUJ32095.1"/>
    </source>
</evidence>
<dbReference type="GeneID" id="78521560"/>
<dbReference type="KEGG" id="lng:BSQ50_05715"/>
<organism evidence="1 2">
    <name type="scientific">Liquorilactobacillus nagelii</name>
    <dbReference type="NCBI Taxonomy" id="82688"/>
    <lineage>
        <taxon>Bacteria</taxon>
        <taxon>Bacillati</taxon>
        <taxon>Bacillota</taxon>
        <taxon>Bacilli</taxon>
        <taxon>Lactobacillales</taxon>
        <taxon>Lactobacillaceae</taxon>
        <taxon>Liquorilactobacillus</taxon>
    </lineage>
</organism>
<evidence type="ECO:0000313" key="2">
    <source>
        <dbReference type="Proteomes" id="UP000324497"/>
    </source>
</evidence>
<dbReference type="EMBL" id="CP018180">
    <property type="protein sequence ID" value="AUJ32095.1"/>
    <property type="molecule type" value="Genomic_DNA"/>
</dbReference>
<proteinExistence type="predicted"/>
<sequence>MKKQNLIIPVRIIGIKKSKLVCETETDEIILVEKPKTAKKDRYFSTIMKDLLHSGLWIPFNLKLKKILKYDWLDESTVNLDFN</sequence>
<keyword evidence="2" id="KW-1185">Reference proteome</keyword>
<reference evidence="1 2" key="1">
    <citation type="submission" date="2016-11" db="EMBL/GenBank/DDBJ databases">
        <title>Interaction between Lactobacillus species and yeast in water kefir.</title>
        <authorList>
            <person name="Behr J."/>
            <person name="Xu D."/>
            <person name="Vogel R.F."/>
        </authorList>
    </citation>
    <scope>NUCLEOTIDE SEQUENCE [LARGE SCALE GENOMIC DNA]</scope>
    <source>
        <strain evidence="1 2">TMW 1.1827</strain>
    </source>
</reference>